<dbReference type="EMBL" id="ML769478">
    <property type="protein sequence ID" value="KAE9398737.1"/>
    <property type="molecule type" value="Genomic_DNA"/>
</dbReference>
<keyword evidence="1" id="KW-0472">Membrane</keyword>
<name>A0A6A4HNZ2_9AGAR</name>
<evidence type="ECO:0000313" key="2">
    <source>
        <dbReference type="EMBL" id="KAE9398737.1"/>
    </source>
</evidence>
<evidence type="ECO:0000256" key="1">
    <source>
        <dbReference type="SAM" id="Phobius"/>
    </source>
</evidence>
<accession>A0A6A4HNZ2</accession>
<feature type="transmembrane region" description="Helical" evidence="1">
    <location>
        <begin position="32"/>
        <end position="50"/>
    </location>
</feature>
<dbReference type="Proteomes" id="UP000799118">
    <property type="component" value="Unassembled WGS sequence"/>
</dbReference>
<keyword evidence="1" id="KW-0812">Transmembrane</keyword>
<keyword evidence="1" id="KW-1133">Transmembrane helix</keyword>
<gene>
    <name evidence="2" type="ORF">BT96DRAFT_920621</name>
</gene>
<evidence type="ECO:0000313" key="3">
    <source>
        <dbReference type="Proteomes" id="UP000799118"/>
    </source>
</evidence>
<organism evidence="2 3">
    <name type="scientific">Gymnopus androsaceus JB14</name>
    <dbReference type="NCBI Taxonomy" id="1447944"/>
    <lineage>
        <taxon>Eukaryota</taxon>
        <taxon>Fungi</taxon>
        <taxon>Dikarya</taxon>
        <taxon>Basidiomycota</taxon>
        <taxon>Agaricomycotina</taxon>
        <taxon>Agaricomycetes</taxon>
        <taxon>Agaricomycetidae</taxon>
        <taxon>Agaricales</taxon>
        <taxon>Marasmiineae</taxon>
        <taxon>Omphalotaceae</taxon>
        <taxon>Gymnopus</taxon>
    </lineage>
</organism>
<sequence>MLKRHHTINLFCSFTAAWAELQNHAIEQKRNVVFNLFCPIIPFFYSALGATR</sequence>
<keyword evidence="3" id="KW-1185">Reference proteome</keyword>
<proteinExistence type="predicted"/>
<protein>
    <submittedName>
        <fullName evidence="2">Uncharacterized protein</fullName>
    </submittedName>
</protein>
<reference evidence="2" key="1">
    <citation type="journal article" date="2019" name="Environ. Microbiol.">
        <title>Fungal ecological strategies reflected in gene transcription - a case study of two litter decomposers.</title>
        <authorList>
            <person name="Barbi F."/>
            <person name="Kohler A."/>
            <person name="Barry K."/>
            <person name="Baskaran P."/>
            <person name="Daum C."/>
            <person name="Fauchery L."/>
            <person name="Ihrmark K."/>
            <person name="Kuo A."/>
            <person name="LaButti K."/>
            <person name="Lipzen A."/>
            <person name="Morin E."/>
            <person name="Grigoriev I.V."/>
            <person name="Henrissat B."/>
            <person name="Lindahl B."/>
            <person name="Martin F."/>
        </authorList>
    </citation>
    <scope>NUCLEOTIDE SEQUENCE</scope>
    <source>
        <strain evidence="2">JB14</strain>
    </source>
</reference>
<dbReference type="AlphaFoldDB" id="A0A6A4HNZ2"/>